<protein>
    <submittedName>
        <fullName evidence="1">Uncharacterized protein</fullName>
    </submittedName>
</protein>
<organism evidence="1">
    <name type="scientific">[Clostridium] nexile</name>
    <dbReference type="NCBI Taxonomy" id="29361"/>
    <lineage>
        <taxon>Bacteria</taxon>
        <taxon>Bacillati</taxon>
        <taxon>Bacillota</taxon>
        <taxon>Clostridia</taxon>
        <taxon>Lachnospirales</taxon>
        <taxon>Lachnospiraceae</taxon>
        <taxon>Tyzzerella</taxon>
    </lineage>
</organism>
<accession>A0A6N2VPK3</accession>
<sequence>MSTYMVPNLIATNSFFKSEEYLSPNSAIGEGIVGSIGIGVGTAIVDKAIGAVIVVDAIPGPANPG</sequence>
<dbReference type="EMBL" id="CACRTG010000028">
    <property type="protein sequence ID" value="VYT32058.1"/>
    <property type="molecule type" value="Genomic_DNA"/>
</dbReference>
<dbReference type="AlphaFoldDB" id="A0A6N2VPK3"/>
<reference evidence="1" key="1">
    <citation type="submission" date="2019-11" db="EMBL/GenBank/DDBJ databases">
        <authorList>
            <person name="Feng L."/>
        </authorList>
    </citation>
    <scope>NUCLEOTIDE SEQUENCE</scope>
    <source>
        <strain evidence="1">CnexileLFYP112</strain>
    </source>
</reference>
<proteinExistence type="predicted"/>
<evidence type="ECO:0000313" key="1">
    <source>
        <dbReference type="EMBL" id="VYT32058.1"/>
    </source>
</evidence>
<name>A0A6N2VPK3_9FIRM</name>
<gene>
    <name evidence="1" type="ORF">CNLFYP112_02866</name>
</gene>